<feature type="transmembrane region" description="Helical" evidence="2">
    <location>
        <begin position="325"/>
        <end position="345"/>
    </location>
</feature>
<sequence>MPETIPTAPPAYEDIDSTLPSAPPYSSQSISTGPPPDFSTNDDENVLNSTSTAPHLPSFPIIHSFRAENDSETRPPPYQSVELSVTQLDETAEARRLELERETDGVRRQRERSCLVVISVNTVIRGVDSVIAVLSKGYHGFAPFFYIEFALYSSISILHPLCSIFIFLITIWNRKTKRENIFYPLLIICSLLWGGFTVIYALNDADSFDPPNLTISLIFFVAHFVYIGVLVLVGVLLLTSIFKLFLQNDSQNRSSILLTVLFVASSNAIWIYSDVTCFERLLEHLKYGTLLFSYPQMSFYSNTTMDYEIHSSNSARQAQMSSRTILLVHQLFPVIYFAIAICVLLKLHYKRRIPKENKVCEL</sequence>
<proteinExistence type="predicted"/>
<dbReference type="Proteomes" id="UP000887575">
    <property type="component" value="Unassembled WGS sequence"/>
</dbReference>
<feature type="transmembrane region" description="Helical" evidence="2">
    <location>
        <begin position="214"/>
        <end position="242"/>
    </location>
</feature>
<dbReference type="WBParaSite" id="MBELARI_LOCUS829">
    <property type="protein sequence ID" value="MBELARI_LOCUS829"/>
    <property type="gene ID" value="MBELARI_LOCUS829"/>
</dbReference>
<feature type="transmembrane region" description="Helical" evidence="2">
    <location>
        <begin position="114"/>
        <end position="134"/>
    </location>
</feature>
<evidence type="ECO:0000313" key="4">
    <source>
        <dbReference type="WBParaSite" id="MBELARI_LOCUS829"/>
    </source>
</evidence>
<organism evidence="3 4">
    <name type="scientific">Mesorhabditis belari</name>
    <dbReference type="NCBI Taxonomy" id="2138241"/>
    <lineage>
        <taxon>Eukaryota</taxon>
        <taxon>Metazoa</taxon>
        <taxon>Ecdysozoa</taxon>
        <taxon>Nematoda</taxon>
        <taxon>Chromadorea</taxon>
        <taxon>Rhabditida</taxon>
        <taxon>Rhabditina</taxon>
        <taxon>Rhabditomorpha</taxon>
        <taxon>Rhabditoidea</taxon>
        <taxon>Rhabditidae</taxon>
        <taxon>Mesorhabditinae</taxon>
        <taxon>Mesorhabditis</taxon>
    </lineage>
</organism>
<keyword evidence="2" id="KW-0472">Membrane</keyword>
<name>A0AAF3FMQ1_9BILA</name>
<keyword evidence="2" id="KW-1133">Transmembrane helix</keyword>
<feature type="region of interest" description="Disordered" evidence="1">
    <location>
        <begin position="1"/>
        <end position="54"/>
    </location>
</feature>
<evidence type="ECO:0000256" key="1">
    <source>
        <dbReference type="SAM" id="MobiDB-lite"/>
    </source>
</evidence>
<protein>
    <submittedName>
        <fullName evidence="4">Uncharacterized protein</fullName>
    </submittedName>
</protein>
<dbReference type="AlphaFoldDB" id="A0AAF3FMQ1"/>
<accession>A0AAF3FMQ1</accession>
<feature type="transmembrane region" description="Helical" evidence="2">
    <location>
        <begin position="146"/>
        <end position="169"/>
    </location>
</feature>
<feature type="transmembrane region" description="Helical" evidence="2">
    <location>
        <begin position="181"/>
        <end position="202"/>
    </location>
</feature>
<keyword evidence="3" id="KW-1185">Reference proteome</keyword>
<keyword evidence="2" id="KW-0812">Transmembrane</keyword>
<evidence type="ECO:0000313" key="3">
    <source>
        <dbReference type="Proteomes" id="UP000887575"/>
    </source>
</evidence>
<evidence type="ECO:0000256" key="2">
    <source>
        <dbReference type="SAM" id="Phobius"/>
    </source>
</evidence>
<feature type="transmembrane region" description="Helical" evidence="2">
    <location>
        <begin position="254"/>
        <end position="272"/>
    </location>
</feature>
<reference evidence="4" key="1">
    <citation type="submission" date="2024-02" db="UniProtKB">
        <authorList>
            <consortium name="WormBaseParasite"/>
        </authorList>
    </citation>
    <scope>IDENTIFICATION</scope>
</reference>
<feature type="compositionally biased region" description="Polar residues" evidence="1">
    <location>
        <begin position="18"/>
        <end position="32"/>
    </location>
</feature>